<comment type="caution">
    <text evidence="5">The sequence shown here is derived from an EMBL/GenBank/DDBJ whole genome shotgun (WGS) entry which is preliminary data.</text>
</comment>
<comment type="pathway">
    <text evidence="1 4">Quinol/quinone metabolism; menaquinone biosynthesis.</text>
</comment>
<comment type="similarity">
    <text evidence="4">Belongs to the MqnA/MqnD family. MqnD subfamily.</text>
</comment>
<dbReference type="PANTHER" id="PTHR37167:SF1">
    <property type="entry name" value="1,4-DIHYDROXY-6-NAPHTOATE SYNTHASE"/>
    <property type="match status" value="1"/>
</dbReference>
<evidence type="ECO:0000313" key="6">
    <source>
        <dbReference type="Proteomes" id="UP000697710"/>
    </source>
</evidence>
<dbReference type="CDD" id="cd13636">
    <property type="entry name" value="PBP2_Af1704"/>
    <property type="match status" value="1"/>
</dbReference>
<dbReference type="EC" id="4.1.99.29" evidence="4"/>
<comment type="caution">
    <text evidence="4">Lacks conserved residue(s) required for the propagation of feature annotation.</text>
</comment>
<evidence type="ECO:0000313" key="5">
    <source>
        <dbReference type="EMBL" id="MCA9727981.1"/>
    </source>
</evidence>
<reference evidence="5" key="1">
    <citation type="submission" date="2020-04" db="EMBL/GenBank/DDBJ databases">
        <authorList>
            <person name="Zhang T."/>
        </authorList>
    </citation>
    <scope>NUCLEOTIDE SEQUENCE</scope>
    <source>
        <strain evidence="5">HKST-UBA01</strain>
    </source>
</reference>
<reference evidence="5" key="2">
    <citation type="journal article" date="2021" name="Microbiome">
        <title>Successional dynamics and alternative stable states in a saline activated sludge microbial community over 9 years.</title>
        <authorList>
            <person name="Wang Y."/>
            <person name="Ye J."/>
            <person name="Ju F."/>
            <person name="Liu L."/>
            <person name="Boyd J.A."/>
            <person name="Deng Y."/>
            <person name="Parks D.H."/>
            <person name="Jiang X."/>
            <person name="Yin X."/>
            <person name="Woodcroft B.J."/>
            <person name="Tyson G.W."/>
            <person name="Hugenholtz P."/>
            <person name="Polz M.F."/>
            <person name="Zhang T."/>
        </authorList>
    </citation>
    <scope>NUCLEOTIDE SEQUENCE</scope>
    <source>
        <strain evidence="5">HKST-UBA01</strain>
    </source>
</reference>
<dbReference type="GO" id="GO:0009234">
    <property type="term" value="P:menaquinone biosynthetic process"/>
    <property type="evidence" value="ECO:0007669"/>
    <property type="project" value="UniProtKB-UniRule"/>
</dbReference>
<proteinExistence type="inferred from homology"/>
<dbReference type="SUPFAM" id="SSF53850">
    <property type="entry name" value="Periplasmic binding protein-like II"/>
    <property type="match status" value="1"/>
</dbReference>
<evidence type="ECO:0000256" key="2">
    <source>
        <dbReference type="ARBA" id="ARBA00022428"/>
    </source>
</evidence>
<keyword evidence="3 4" id="KW-0456">Lyase</keyword>
<comment type="catalytic activity">
    <reaction evidence="4">
        <text>cyclic dehypoxanthinylfutalosinate = 1,4-dihydroxy-6-naphthoate + dihydroxyacetone</text>
        <dbReference type="Rhea" id="RHEA:33087"/>
        <dbReference type="ChEBI" id="CHEBI:16016"/>
        <dbReference type="ChEBI" id="CHEBI:64254"/>
        <dbReference type="ChEBI" id="CHEBI:64270"/>
        <dbReference type="EC" id="4.1.99.29"/>
    </reaction>
</comment>
<dbReference type="PANTHER" id="PTHR37167">
    <property type="entry name" value="1,4-DIHYDROXY-6-NAPHTOATE SYNTHASE"/>
    <property type="match status" value="1"/>
</dbReference>
<dbReference type="Gene3D" id="3.40.190.10">
    <property type="entry name" value="Periplasmic binding protein-like II"/>
    <property type="match status" value="2"/>
</dbReference>
<dbReference type="InterPro" id="IPR003773">
    <property type="entry name" value="Menaquinone_biosynth"/>
</dbReference>
<dbReference type="Proteomes" id="UP000697710">
    <property type="component" value="Unassembled WGS sequence"/>
</dbReference>
<dbReference type="HAMAP" id="MF_00996">
    <property type="entry name" value="MqnD"/>
    <property type="match status" value="1"/>
</dbReference>
<dbReference type="AlphaFoldDB" id="A0A956LYW0"/>
<gene>
    <name evidence="4" type="primary">mqnD</name>
    <name evidence="5" type="ORF">KC729_09885</name>
</gene>
<feature type="active site" description="Proton acceptor" evidence="4">
    <location>
        <position position="164"/>
    </location>
</feature>
<feature type="binding site" evidence="4">
    <location>
        <begin position="126"/>
        <end position="127"/>
    </location>
    <ligand>
        <name>substrate</name>
    </ligand>
</feature>
<accession>A0A956LYW0</accession>
<comment type="function">
    <text evidence="4">Catalyzes the conversion of cyclic dehypoxanthine futalosine (cyclic DHFL) into 1,4-dihydroxy-6-naphthoate, a step in the biosynthesis of menaquinone (MK, vitamin K2).</text>
</comment>
<evidence type="ECO:0000256" key="4">
    <source>
        <dbReference type="HAMAP-Rule" id="MF_00996"/>
    </source>
</evidence>
<keyword evidence="2 4" id="KW-0474">Menaquinone biosynthesis</keyword>
<dbReference type="InterPro" id="IPR030869">
    <property type="entry name" value="MqnD"/>
</dbReference>
<protein>
    <recommendedName>
        <fullName evidence="4">1,4-dihydroxy-6-naphtoate synthase</fullName>
        <ecNumber evidence="4">4.1.99.29</ecNumber>
    </recommendedName>
    <alternativeName>
        <fullName evidence="4">Menaquinone biosynthetic enzyme MqnD</fullName>
    </alternativeName>
</protein>
<evidence type="ECO:0000256" key="1">
    <source>
        <dbReference type="ARBA" id="ARBA00004863"/>
    </source>
</evidence>
<evidence type="ECO:0000256" key="3">
    <source>
        <dbReference type="ARBA" id="ARBA00023239"/>
    </source>
</evidence>
<dbReference type="GO" id="GO:0016830">
    <property type="term" value="F:carbon-carbon lyase activity"/>
    <property type="evidence" value="ECO:0007669"/>
    <property type="project" value="UniProtKB-UniRule"/>
</dbReference>
<dbReference type="Pfam" id="PF02621">
    <property type="entry name" value="VitK2_biosynth"/>
    <property type="match status" value="1"/>
</dbReference>
<sequence length="291" mass="32234">MTEQVIVDEGFLTFGHSPDPDDAFMFYGFHAGGVCVELEESSRVRRWQVRHELQDIQTLNERALRGELEITAISAHAYPHVADRYWVMRTGVSMGDGYGPIVVAREPLALSDLRGKRIGIPGKMTTAALVYQILAPEHEAVPVFFDQMQEAVRTGQVDAGVIIHEGQLTYQAEGLHAVADLGVLWKRETGLPLPLGLDVVRKDLGPEVASAATRALQASIRYARKHHRAAMDYALEYGRGLDDALGDRFVDMYVNDWTLDMGEAGQRALRLLLDRGAERGLVPKVGDLVFV</sequence>
<dbReference type="EMBL" id="JAGQHR010000274">
    <property type="protein sequence ID" value="MCA9727981.1"/>
    <property type="molecule type" value="Genomic_DNA"/>
</dbReference>
<name>A0A956LYW0_UNCEI</name>
<organism evidence="5 6">
    <name type="scientific">Eiseniibacteriota bacterium</name>
    <dbReference type="NCBI Taxonomy" id="2212470"/>
    <lineage>
        <taxon>Bacteria</taxon>
        <taxon>Candidatus Eiseniibacteriota</taxon>
    </lineage>
</organism>